<protein>
    <submittedName>
        <fullName evidence="1">Uncharacterized protein</fullName>
    </submittedName>
</protein>
<dbReference type="EMBL" id="FNNZ01000023">
    <property type="protein sequence ID" value="SDX37841.1"/>
    <property type="molecule type" value="Genomic_DNA"/>
</dbReference>
<dbReference type="Proteomes" id="UP000198816">
    <property type="component" value="Unassembled WGS sequence"/>
</dbReference>
<evidence type="ECO:0000313" key="1">
    <source>
        <dbReference type="EMBL" id="SDX37841.1"/>
    </source>
</evidence>
<evidence type="ECO:0000313" key="2">
    <source>
        <dbReference type="Proteomes" id="UP000198816"/>
    </source>
</evidence>
<keyword evidence="2" id="KW-1185">Reference proteome</keyword>
<reference evidence="2" key="1">
    <citation type="submission" date="2016-10" db="EMBL/GenBank/DDBJ databases">
        <authorList>
            <person name="Varghese N."/>
            <person name="Submissions S."/>
        </authorList>
    </citation>
    <scope>NUCLEOTIDE SEQUENCE [LARGE SCALE GENOMIC DNA]</scope>
    <source>
        <strain evidence="2">DSM 217</strain>
    </source>
</reference>
<proteinExistence type="predicted"/>
<organism evidence="1 2">
    <name type="scientific">Thiocapsa roseopersicina</name>
    <dbReference type="NCBI Taxonomy" id="1058"/>
    <lineage>
        <taxon>Bacteria</taxon>
        <taxon>Pseudomonadati</taxon>
        <taxon>Pseudomonadota</taxon>
        <taxon>Gammaproteobacteria</taxon>
        <taxon>Chromatiales</taxon>
        <taxon>Chromatiaceae</taxon>
        <taxon>Thiocapsa</taxon>
    </lineage>
</organism>
<dbReference type="OrthoDB" id="423529at2"/>
<dbReference type="STRING" id="1058.SAMN05421783_12333"/>
<gene>
    <name evidence="1" type="ORF">SAMN05421783_12333</name>
</gene>
<dbReference type="AlphaFoldDB" id="A0A1H3B864"/>
<accession>A0A1H3B864</accession>
<name>A0A1H3B864_THIRO</name>
<sequence>MGAGNAQPFQLRRFRADDLAGDAIILPELVRDDLPTSSERLALIGNRAIVVIVVIDGDEGKKCKDTCAVARRYLIVTP</sequence>
<dbReference type="RefSeq" id="WP_093036255.1">
    <property type="nucleotide sequence ID" value="NZ_FNNZ01000023.1"/>
</dbReference>